<dbReference type="InterPro" id="IPR038573">
    <property type="entry name" value="BrnT_sf"/>
</dbReference>
<dbReference type="AlphaFoldDB" id="H1KGA6"/>
<dbReference type="EMBL" id="AGJK01000031">
    <property type="protein sequence ID" value="EHP93447.1"/>
    <property type="molecule type" value="Genomic_DNA"/>
</dbReference>
<reference evidence="1 2" key="1">
    <citation type="submission" date="2011-09" db="EMBL/GenBank/DDBJ databases">
        <title>The draft genome of Methylobacterium extorquens DSM 13060.</title>
        <authorList>
            <consortium name="US DOE Joint Genome Institute (JGI-PGF)"/>
            <person name="Lucas S."/>
            <person name="Han J."/>
            <person name="Lapidus A."/>
            <person name="Cheng J.-F."/>
            <person name="Goodwin L."/>
            <person name="Pitluck S."/>
            <person name="Peters L."/>
            <person name="Land M.L."/>
            <person name="Hauser L."/>
            <person name="Koskimaki J."/>
            <person name="Halonen O."/>
            <person name="Pirttila A."/>
            <person name="Frank C."/>
            <person name="Woyke T.J."/>
        </authorList>
    </citation>
    <scope>NUCLEOTIDE SEQUENCE [LARGE SCALE GENOMIC DNA]</scope>
    <source>
        <strain evidence="1 2">DSM 13060</strain>
    </source>
</reference>
<gene>
    <name evidence="1" type="ORF">MetexDRAFT_1668</name>
</gene>
<dbReference type="InterPro" id="IPR007460">
    <property type="entry name" value="BrnT_toxin"/>
</dbReference>
<sequence length="95" mass="10690">MTATWGEPKRQANLLKHGFDFADFEACFDADTALYLPTRPSRTGRTRYLLIGEWEGQIVVTVIISPLGSEAIDLVSIRDASDKERAAYEQYRAHA</sequence>
<dbReference type="PATRIC" id="fig|882800.3.peg.1637"/>
<dbReference type="Gene3D" id="3.10.450.530">
    <property type="entry name" value="Ribonuclease toxin, BrnT, of type II toxin-antitoxin system"/>
    <property type="match status" value="1"/>
</dbReference>
<comment type="caution">
    <text evidence="1">The sequence shown here is derived from an EMBL/GenBank/DDBJ whole genome shotgun (WGS) entry which is preliminary data.</text>
</comment>
<evidence type="ECO:0008006" key="3">
    <source>
        <dbReference type="Google" id="ProtNLM"/>
    </source>
</evidence>
<dbReference type="Proteomes" id="UP000004382">
    <property type="component" value="Unassembled WGS sequence"/>
</dbReference>
<dbReference type="Pfam" id="PF04365">
    <property type="entry name" value="BrnT_toxin"/>
    <property type="match status" value="1"/>
</dbReference>
<name>H1KGA6_METEX</name>
<organism evidence="1 2">
    <name type="scientific">Methylorubrum extorquens DSM 13060</name>
    <dbReference type="NCBI Taxonomy" id="882800"/>
    <lineage>
        <taxon>Bacteria</taxon>
        <taxon>Pseudomonadati</taxon>
        <taxon>Pseudomonadota</taxon>
        <taxon>Alphaproteobacteria</taxon>
        <taxon>Hyphomicrobiales</taxon>
        <taxon>Methylobacteriaceae</taxon>
        <taxon>Methylorubrum</taxon>
    </lineage>
</organism>
<protein>
    <recommendedName>
        <fullName evidence="3">BrnT family toxin</fullName>
    </recommendedName>
</protein>
<accession>H1KGA6</accession>
<dbReference type="RefSeq" id="WP_003598739.1">
    <property type="nucleotide sequence ID" value="NZ_AGJK01000031.1"/>
</dbReference>
<proteinExistence type="predicted"/>
<evidence type="ECO:0000313" key="2">
    <source>
        <dbReference type="Proteomes" id="UP000004382"/>
    </source>
</evidence>
<evidence type="ECO:0000313" key="1">
    <source>
        <dbReference type="EMBL" id="EHP93447.1"/>
    </source>
</evidence>